<evidence type="ECO:0000313" key="1">
    <source>
        <dbReference type="EMBL" id="PNR31011.1"/>
    </source>
</evidence>
<evidence type="ECO:0000313" key="3">
    <source>
        <dbReference type="Proteomes" id="UP000006727"/>
    </source>
</evidence>
<reference evidence="1 3" key="2">
    <citation type="journal article" date="2018" name="Plant J.">
        <title>The Physcomitrella patens chromosome-scale assembly reveals moss genome structure and evolution.</title>
        <authorList>
            <person name="Lang D."/>
            <person name="Ullrich K.K."/>
            <person name="Murat F."/>
            <person name="Fuchs J."/>
            <person name="Jenkins J."/>
            <person name="Haas F.B."/>
            <person name="Piednoel M."/>
            <person name="Gundlach H."/>
            <person name="Van Bel M."/>
            <person name="Meyberg R."/>
            <person name="Vives C."/>
            <person name="Morata J."/>
            <person name="Symeonidi A."/>
            <person name="Hiss M."/>
            <person name="Muchero W."/>
            <person name="Kamisugi Y."/>
            <person name="Saleh O."/>
            <person name="Blanc G."/>
            <person name="Decker E.L."/>
            <person name="van Gessel N."/>
            <person name="Grimwood J."/>
            <person name="Hayes R.D."/>
            <person name="Graham S.W."/>
            <person name="Gunter L.E."/>
            <person name="McDaniel S.F."/>
            <person name="Hoernstein S.N.W."/>
            <person name="Larsson A."/>
            <person name="Li F.W."/>
            <person name="Perroud P.F."/>
            <person name="Phillips J."/>
            <person name="Ranjan P."/>
            <person name="Rokshar D.S."/>
            <person name="Rothfels C.J."/>
            <person name="Schneider L."/>
            <person name="Shu S."/>
            <person name="Stevenson D.W."/>
            <person name="Thummler F."/>
            <person name="Tillich M."/>
            <person name="Villarreal Aguilar J.C."/>
            <person name="Widiez T."/>
            <person name="Wong G.K."/>
            <person name="Wymore A."/>
            <person name="Zhang Y."/>
            <person name="Zimmer A.D."/>
            <person name="Quatrano R.S."/>
            <person name="Mayer K.F.X."/>
            <person name="Goodstein D."/>
            <person name="Casacuberta J.M."/>
            <person name="Vandepoele K."/>
            <person name="Reski R."/>
            <person name="Cuming A.C."/>
            <person name="Tuskan G.A."/>
            <person name="Maumus F."/>
            <person name="Salse J."/>
            <person name="Schmutz J."/>
            <person name="Rensing S.A."/>
        </authorList>
    </citation>
    <scope>NUCLEOTIDE SEQUENCE [LARGE SCALE GENOMIC DNA]</scope>
    <source>
        <strain evidence="2 3">cv. Gransden 2004</strain>
    </source>
</reference>
<keyword evidence="3" id="KW-1185">Reference proteome</keyword>
<dbReference type="Proteomes" id="UP000006727">
    <property type="component" value="Chromosome 22"/>
</dbReference>
<dbReference type="Gramene" id="Pp3c22_19060V3.1">
    <property type="protein sequence ID" value="Pp3c22_19060V3.1"/>
    <property type="gene ID" value="Pp3c22_19060"/>
</dbReference>
<gene>
    <name evidence="1" type="ORF">PHYPA_027327</name>
</gene>
<dbReference type="AlphaFoldDB" id="A0A2K1IP03"/>
<dbReference type="EMBL" id="ABEU02000022">
    <property type="protein sequence ID" value="PNR31011.1"/>
    <property type="molecule type" value="Genomic_DNA"/>
</dbReference>
<reference evidence="1 3" key="1">
    <citation type="journal article" date="2008" name="Science">
        <title>The Physcomitrella genome reveals evolutionary insights into the conquest of land by plants.</title>
        <authorList>
            <person name="Rensing S."/>
            <person name="Lang D."/>
            <person name="Zimmer A."/>
            <person name="Terry A."/>
            <person name="Salamov A."/>
            <person name="Shapiro H."/>
            <person name="Nishiyama T."/>
            <person name="Perroud P.-F."/>
            <person name="Lindquist E."/>
            <person name="Kamisugi Y."/>
            <person name="Tanahashi T."/>
            <person name="Sakakibara K."/>
            <person name="Fujita T."/>
            <person name="Oishi K."/>
            <person name="Shin-I T."/>
            <person name="Kuroki Y."/>
            <person name="Toyoda A."/>
            <person name="Suzuki Y."/>
            <person name="Hashimoto A."/>
            <person name="Yamaguchi K."/>
            <person name="Sugano A."/>
            <person name="Kohara Y."/>
            <person name="Fujiyama A."/>
            <person name="Anterola A."/>
            <person name="Aoki S."/>
            <person name="Ashton N."/>
            <person name="Barbazuk W.B."/>
            <person name="Barker E."/>
            <person name="Bennetzen J."/>
            <person name="Bezanilla M."/>
            <person name="Blankenship R."/>
            <person name="Cho S.H."/>
            <person name="Dutcher S."/>
            <person name="Estelle M."/>
            <person name="Fawcett J.A."/>
            <person name="Gundlach H."/>
            <person name="Hanada K."/>
            <person name="Heyl A."/>
            <person name="Hicks K.A."/>
            <person name="Hugh J."/>
            <person name="Lohr M."/>
            <person name="Mayer K."/>
            <person name="Melkozernov A."/>
            <person name="Murata T."/>
            <person name="Nelson D."/>
            <person name="Pils B."/>
            <person name="Prigge M."/>
            <person name="Reiss B."/>
            <person name="Renner T."/>
            <person name="Rombauts S."/>
            <person name="Rushton P."/>
            <person name="Sanderfoot A."/>
            <person name="Schween G."/>
            <person name="Shiu S.-H."/>
            <person name="Stueber K."/>
            <person name="Theodoulou F.L."/>
            <person name="Tu H."/>
            <person name="Van de Peer Y."/>
            <person name="Verrier P.J."/>
            <person name="Waters E."/>
            <person name="Wood A."/>
            <person name="Yang L."/>
            <person name="Cove D."/>
            <person name="Cuming A."/>
            <person name="Hasebe M."/>
            <person name="Lucas S."/>
            <person name="Mishler D.B."/>
            <person name="Reski R."/>
            <person name="Grigoriev I."/>
            <person name="Quatrano R.S."/>
            <person name="Boore J.L."/>
        </authorList>
    </citation>
    <scope>NUCLEOTIDE SEQUENCE [LARGE SCALE GENOMIC DNA]</scope>
    <source>
        <strain evidence="2 3">cv. Gransden 2004</strain>
    </source>
</reference>
<protein>
    <submittedName>
        <fullName evidence="1 2">Uncharacterized protein</fullName>
    </submittedName>
</protein>
<evidence type="ECO:0000313" key="2">
    <source>
        <dbReference type="EnsemblPlants" id="Pp3c22_19060V3.1"/>
    </source>
</evidence>
<reference evidence="2" key="3">
    <citation type="submission" date="2020-12" db="UniProtKB">
        <authorList>
            <consortium name="EnsemblPlants"/>
        </authorList>
    </citation>
    <scope>IDENTIFICATION</scope>
</reference>
<sequence length="125" mass="14415">MAEYDVYHVSTLDTRFSTSHMSDLSTDLKSTRELKQNIVDASLCLTINLATTAEPRSIKIYEAFTWTYDDLKGISAEVCEHHIILEENAKPKDNTSISIFIDYRHFNQCMLSKSYSMPFMDTIFN</sequence>
<dbReference type="EnsemblPlants" id="Pp3c22_19060V3.1">
    <property type="protein sequence ID" value="Pp3c22_19060V3.1"/>
    <property type="gene ID" value="Pp3c22_19060"/>
</dbReference>
<accession>A0A2K1IP03</accession>
<proteinExistence type="predicted"/>
<name>A0A2K1IP03_PHYPA</name>
<dbReference type="InParanoid" id="A0A2K1IP03"/>
<organism evidence="1">
    <name type="scientific">Physcomitrium patens</name>
    <name type="common">Spreading-leaved earth moss</name>
    <name type="synonym">Physcomitrella patens</name>
    <dbReference type="NCBI Taxonomy" id="3218"/>
    <lineage>
        <taxon>Eukaryota</taxon>
        <taxon>Viridiplantae</taxon>
        <taxon>Streptophyta</taxon>
        <taxon>Embryophyta</taxon>
        <taxon>Bryophyta</taxon>
        <taxon>Bryophytina</taxon>
        <taxon>Bryopsida</taxon>
        <taxon>Funariidae</taxon>
        <taxon>Funariales</taxon>
        <taxon>Funariaceae</taxon>
        <taxon>Physcomitrium</taxon>
    </lineage>
</organism>
<dbReference type="PaxDb" id="3218-PP1S366_12V6.1"/>